<dbReference type="AlphaFoldDB" id="A0AAV2FVU5"/>
<dbReference type="EMBL" id="OZ034820">
    <property type="protein sequence ID" value="CAL1402454.1"/>
    <property type="molecule type" value="Genomic_DNA"/>
</dbReference>
<protein>
    <submittedName>
        <fullName evidence="1">Uncharacterized protein</fullName>
    </submittedName>
</protein>
<proteinExistence type="predicted"/>
<sequence length="86" mass="9419">MVEFDHVGFVVGVNDGDGSTPRGLLSPSRLPHERRTWMTMEASPGNGGVRLLLSLPIGEERIRCCRCCSSPLPLLGGDDGRRRRKS</sequence>
<name>A0AAV2FVU5_9ROSI</name>
<evidence type="ECO:0000313" key="2">
    <source>
        <dbReference type="Proteomes" id="UP001497516"/>
    </source>
</evidence>
<accession>A0AAV2FVU5</accession>
<reference evidence="1 2" key="1">
    <citation type="submission" date="2024-04" db="EMBL/GenBank/DDBJ databases">
        <authorList>
            <person name="Fracassetti M."/>
        </authorList>
    </citation>
    <scope>NUCLEOTIDE SEQUENCE [LARGE SCALE GENOMIC DNA]</scope>
</reference>
<organism evidence="1 2">
    <name type="scientific">Linum trigynum</name>
    <dbReference type="NCBI Taxonomy" id="586398"/>
    <lineage>
        <taxon>Eukaryota</taxon>
        <taxon>Viridiplantae</taxon>
        <taxon>Streptophyta</taxon>
        <taxon>Embryophyta</taxon>
        <taxon>Tracheophyta</taxon>
        <taxon>Spermatophyta</taxon>
        <taxon>Magnoliopsida</taxon>
        <taxon>eudicotyledons</taxon>
        <taxon>Gunneridae</taxon>
        <taxon>Pentapetalae</taxon>
        <taxon>rosids</taxon>
        <taxon>fabids</taxon>
        <taxon>Malpighiales</taxon>
        <taxon>Linaceae</taxon>
        <taxon>Linum</taxon>
    </lineage>
</organism>
<dbReference type="Proteomes" id="UP001497516">
    <property type="component" value="Chromosome 7"/>
</dbReference>
<gene>
    <name evidence="1" type="ORF">LTRI10_LOCUS42450</name>
</gene>
<evidence type="ECO:0000313" key="1">
    <source>
        <dbReference type="EMBL" id="CAL1402454.1"/>
    </source>
</evidence>
<keyword evidence="2" id="KW-1185">Reference proteome</keyword>